<name>A4A7C5_9GAMM</name>
<reference evidence="2 3" key="1">
    <citation type="journal article" date="2007" name="Proc. Natl. Acad. Sci. U.S.A.">
        <title>Characterization of a marine gammaproteobacterium capable of aerobic anoxygenic photosynthesis.</title>
        <authorList>
            <person name="Fuchs B.M."/>
            <person name="Spring S."/>
            <person name="Teeling H."/>
            <person name="Quast C."/>
            <person name="Wulf J."/>
            <person name="Schattenhofer M."/>
            <person name="Yan S."/>
            <person name="Ferriera S."/>
            <person name="Johnson J."/>
            <person name="Glockner F.O."/>
            <person name="Amann R."/>
        </authorList>
    </citation>
    <scope>NUCLEOTIDE SEQUENCE [LARGE SCALE GENOMIC DNA]</scope>
    <source>
        <strain evidence="2">KT71</strain>
    </source>
</reference>
<organism evidence="2 3">
    <name type="scientific">Congregibacter litoralis KT71</name>
    <dbReference type="NCBI Taxonomy" id="314285"/>
    <lineage>
        <taxon>Bacteria</taxon>
        <taxon>Pseudomonadati</taxon>
        <taxon>Pseudomonadota</taxon>
        <taxon>Gammaproteobacteria</taxon>
        <taxon>Cellvibrionales</taxon>
        <taxon>Halieaceae</taxon>
        <taxon>Congregibacter</taxon>
    </lineage>
</organism>
<dbReference type="OrthoDB" id="9807812at2"/>
<dbReference type="AlphaFoldDB" id="A4A7C5"/>
<comment type="caution">
    <text evidence="2">The sequence shown here is derived from an EMBL/GenBank/DDBJ whole genome shotgun (WGS) entry which is preliminary data.</text>
</comment>
<feature type="region of interest" description="Disordered" evidence="1">
    <location>
        <begin position="36"/>
        <end position="59"/>
    </location>
</feature>
<evidence type="ECO:0000313" key="3">
    <source>
        <dbReference type="Proteomes" id="UP000019205"/>
    </source>
</evidence>
<dbReference type="RefSeq" id="WP_008293019.1">
    <property type="nucleotide sequence ID" value="NZ_CM002299.1"/>
</dbReference>
<dbReference type="eggNOG" id="ENOG5033DHE">
    <property type="taxonomic scope" value="Bacteria"/>
</dbReference>
<accession>A4A7C5</accession>
<evidence type="ECO:0000256" key="1">
    <source>
        <dbReference type="SAM" id="MobiDB-lite"/>
    </source>
</evidence>
<dbReference type="Proteomes" id="UP000019205">
    <property type="component" value="Chromosome"/>
</dbReference>
<proteinExistence type="predicted"/>
<dbReference type="HOGENOM" id="CLU_1150329_0_0_6"/>
<evidence type="ECO:0000313" key="2">
    <source>
        <dbReference type="EMBL" id="EAQ98194.1"/>
    </source>
</evidence>
<dbReference type="EMBL" id="AAOA02000002">
    <property type="protein sequence ID" value="EAQ98194.1"/>
    <property type="molecule type" value="Genomic_DNA"/>
</dbReference>
<gene>
    <name evidence="2" type="ORF">KT71_03067</name>
</gene>
<dbReference type="STRING" id="314285.KT71_03067"/>
<sequence length="241" mass="25912">MLVARLYDDEGRARAAAQALVEVGYSSNDVAVMEGPKAAPQMTGEASAEEAPAASPDTRAVSHAVRVGSMLGEHAEFYMSRLTEGRTLVIATPPFIASRMVEVILDEHDPLPDSHVPAPEPFVPLSEQATPLSNMLGLPTLANGTMSEALGFSLKQDGLSHLSRWFKPLASDFTFSSMVGWKIKSSSDTPLSSLLKLPLKSNRLEGKNSSFGLPLQSKSDTPLSSMLGLPLLSKRDHYLYS</sequence>
<feature type="compositionally biased region" description="Low complexity" evidence="1">
    <location>
        <begin position="45"/>
        <end position="56"/>
    </location>
</feature>
<keyword evidence="3" id="KW-1185">Reference proteome</keyword>
<reference evidence="2 3" key="2">
    <citation type="journal article" date="2009" name="PLoS ONE">
        <title>The photosynthetic apparatus and its regulation in the aerobic gammaproteobacterium Congregibacter litoralis gen. nov., sp. nov.</title>
        <authorList>
            <person name="Spring S."/>
            <person name="Lunsdorf H."/>
            <person name="Fuchs B.M."/>
            <person name="Tindall B.J."/>
        </authorList>
    </citation>
    <scope>NUCLEOTIDE SEQUENCE [LARGE SCALE GENOMIC DNA]</scope>
    <source>
        <strain evidence="2">KT71</strain>
    </source>
</reference>
<protein>
    <submittedName>
        <fullName evidence="2">Uncharacterized protein</fullName>
    </submittedName>
</protein>